<feature type="transmembrane region" description="Helical" evidence="8">
    <location>
        <begin position="182"/>
        <end position="201"/>
    </location>
</feature>
<name>E7AAL4_HELFC</name>
<dbReference type="HOGENOM" id="CLU_029243_2_1_7"/>
<gene>
    <name evidence="9" type="primary">mrdB</name>
    <name evidence="9" type="ordered locus">Hfelis_14500</name>
</gene>
<dbReference type="GO" id="GO:0008360">
    <property type="term" value="P:regulation of cell shape"/>
    <property type="evidence" value="ECO:0007669"/>
    <property type="project" value="UniProtKB-KW"/>
</dbReference>
<feature type="transmembrane region" description="Helical" evidence="8">
    <location>
        <begin position="134"/>
        <end position="154"/>
    </location>
</feature>
<sequence>MQTMFDRRIVIHFDFLLLFFLLPLMGVSFFLIYEANSTLSLKQAFYFGIGFVVFWSVFFIPFRRLDRSFHFLYWFCILLLLLVNFAGTSKLGAQRWLTIPDTSISIQPSEPVKIAILLLLAHLIRSNPPPNGGYGWKAFGKFSLYIGLPCLLILKQPDLGTALVILIMGFGVLFLVGVHIKIWLTIILAGAIASPLIYSSLHDYQKKRIHDFIAEKPNYHVRQSIIAIGSGGFLGKSQEESTQAKLKFLPIATSDFIFAYFVERFGFLGAFVLLSFYMFFVMHFLSYFSSDPRDHFLQAVTAGIAILIFVYASVNVAMTLGLAPVVGLPLPLFSYGGSSFITFIALFGVFEHLLAFKFGFGYNPAHSKKRGFLAQLVRALGS</sequence>
<protein>
    <recommendedName>
        <fullName evidence="7">Cell wall polymerase</fullName>
    </recommendedName>
    <alternativeName>
        <fullName evidence="6">Peptidoglycan polymerase</fullName>
    </alternativeName>
</protein>
<dbReference type="GO" id="GO:0051301">
    <property type="term" value="P:cell division"/>
    <property type="evidence" value="ECO:0007669"/>
    <property type="project" value="InterPro"/>
</dbReference>
<dbReference type="GO" id="GO:0005886">
    <property type="term" value="C:plasma membrane"/>
    <property type="evidence" value="ECO:0007669"/>
    <property type="project" value="TreeGrafter"/>
</dbReference>
<feature type="transmembrane region" description="Helical" evidence="8">
    <location>
        <begin position="268"/>
        <end position="288"/>
    </location>
</feature>
<dbReference type="GO" id="GO:0032153">
    <property type="term" value="C:cell division site"/>
    <property type="evidence" value="ECO:0007669"/>
    <property type="project" value="TreeGrafter"/>
</dbReference>
<dbReference type="GeneID" id="36134601"/>
<keyword evidence="5 8" id="KW-0472">Membrane</keyword>
<evidence type="ECO:0000256" key="1">
    <source>
        <dbReference type="ARBA" id="ARBA00004141"/>
    </source>
</evidence>
<dbReference type="eggNOG" id="COG0772">
    <property type="taxonomic scope" value="Bacteria"/>
</dbReference>
<keyword evidence="3" id="KW-0133">Cell shape</keyword>
<feature type="transmembrane region" description="Helical" evidence="8">
    <location>
        <begin position="44"/>
        <end position="62"/>
    </location>
</feature>
<dbReference type="Proteomes" id="UP000007934">
    <property type="component" value="Chromosome"/>
</dbReference>
<evidence type="ECO:0000256" key="5">
    <source>
        <dbReference type="ARBA" id="ARBA00023136"/>
    </source>
</evidence>
<dbReference type="RefSeq" id="WP_013469897.1">
    <property type="nucleotide sequence ID" value="NC_014810.2"/>
</dbReference>
<feature type="transmembrane region" description="Helical" evidence="8">
    <location>
        <begin position="159"/>
        <end position="176"/>
    </location>
</feature>
<evidence type="ECO:0000256" key="6">
    <source>
        <dbReference type="ARBA" id="ARBA00032370"/>
    </source>
</evidence>
<dbReference type="InterPro" id="IPR001182">
    <property type="entry name" value="FtsW/RodA"/>
</dbReference>
<feature type="transmembrane region" description="Helical" evidence="8">
    <location>
        <begin position="69"/>
        <end position="87"/>
    </location>
</feature>
<evidence type="ECO:0000256" key="7">
    <source>
        <dbReference type="ARBA" id="ARBA00033270"/>
    </source>
</evidence>
<keyword evidence="10" id="KW-1185">Reference proteome</keyword>
<accession>E7AAL4</accession>
<evidence type="ECO:0000256" key="2">
    <source>
        <dbReference type="ARBA" id="ARBA00022692"/>
    </source>
</evidence>
<dbReference type="PROSITE" id="PS00428">
    <property type="entry name" value="FTSW_RODA_SPOVE"/>
    <property type="match status" value="1"/>
</dbReference>
<reference evidence="9 10" key="1">
    <citation type="journal article" date="2011" name="Genome Biol. Evol.">
        <title>Comparative whole genome sequence analysis of the carcinogenic bacterial model pathogen Helicobacter felis.</title>
        <authorList>
            <person name="Arnold I.C."/>
            <person name="Zigova Z."/>
            <person name="Holden M."/>
            <person name="Lawley T.D."/>
            <person name="Rad R."/>
            <person name="Dougan G."/>
            <person name="Falkow S."/>
            <person name="Bentley S.D."/>
            <person name="Muller A."/>
        </authorList>
    </citation>
    <scope>NUCLEOTIDE SEQUENCE [LARGE SCALE GENOMIC DNA]</scope>
    <source>
        <strain evidence="10">ATCC 49179 / CCUG 28539 / NCTC 12436 / CS1</strain>
    </source>
</reference>
<dbReference type="Pfam" id="PF01098">
    <property type="entry name" value="FTSW_RODA_SPOVE"/>
    <property type="match status" value="1"/>
</dbReference>
<dbReference type="InterPro" id="IPR018365">
    <property type="entry name" value="Cell_cycle_FtsW-rel_CS"/>
</dbReference>
<feature type="transmembrane region" description="Helical" evidence="8">
    <location>
        <begin position="300"/>
        <end position="320"/>
    </location>
</feature>
<organism evidence="9 10">
    <name type="scientific">Helicobacter felis (strain ATCC 49179 / CCUG 28539 / NCTC 12436 / CS1)</name>
    <dbReference type="NCBI Taxonomy" id="936155"/>
    <lineage>
        <taxon>Bacteria</taxon>
        <taxon>Pseudomonadati</taxon>
        <taxon>Campylobacterota</taxon>
        <taxon>Epsilonproteobacteria</taxon>
        <taxon>Campylobacterales</taxon>
        <taxon>Helicobacteraceae</taxon>
        <taxon>Helicobacter</taxon>
    </lineage>
</organism>
<evidence type="ECO:0000313" key="9">
    <source>
        <dbReference type="EMBL" id="CBY83534.1"/>
    </source>
</evidence>
<dbReference type="KEGG" id="hfe:HFELIS_14500"/>
<evidence type="ECO:0000256" key="4">
    <source>
        <dbReference type="ARBA" id="ARBA00022989"/>
    </source>
</evidence>
<evidence type="ECO:0000256" key="3">
    <source>
        <dbReference type="ARBA" id="ARBA00022960"/>
    </source>
</evidence>
<evidence type="ECO:0000256" key="8">
    <source>
        <dbReference type="SAM" id="Phobius"/>
    </source>
</evidence>
<evidence type="ECO:0000313" key="10">
    <source>
        <dbReference type="Proteomes" id="UP000007934"/>
    </source>
</evidence>
<dbReference type="STRING" id="936155.HFELIS_14500"/>
<dbReference type="PANTHER" id="PTHR30474">
    <property type="entry name" value="CELL CYCLE PROTEIN"/>
    <property type="match status" value="1"/>
</dbReference>
<proteinExistence type="predicted"/>
<dbReference type="EMBL" id="FQ670179">
    <property type="protein sequence ID" value="CBY83534.1"/>
    <property type="molecule type" value="Genomic_DNA"/>
</dbReference>
<dbReference type="GO" id="GO:0015648">
    <property type="term" value="F:lipid-linked peptidoglycan transporter activity"/>
    <property type="evidence" value="ECO:0007669"/>
    <property type="project" value="TreeGrafter"/>
</dbReference>
<keyword evidence="2 8" id="KW-0812">Transmembrane</keyword>
<dbReference type="PANTHER" id="PTHR30474:SF1">
    <property type="entry name" value="PEPTIDOGLYCAN GLYCOSYLTRANSFERASE MRDB"/>
    <property type="match status" value="1"/>
</dbReference>
<feature type="transmembrane region" description="Helical" evidence="8">
    <location>
        <begin position="340"/>
        <end position="360"/>
    </location>
</feature>
<dbReference type="AlphaFoldDB" id="E7AAL4"/>
<comment type="subcellular location">
    <subcellularLocation>
        <location evidence="1">Membrane</location>
        <topology evidence="1">Multi-pass membrane protein</topology>
    </subcellularLocation>
</comment>
<keyword evidence="4 8" id="KW-1133">Transmembrane helix</keyword>
<feature type="transmembrane region" description="Helical" evidence="8">
    <location>
        <begin position="12"/>
        <end position="32"/>
    </location>
</feature>